<evidence type="ECO:0000259" key="1">
    <source>
        <dbReference type="Pfam" id="PF00498"/>
    </source>
</evidence>
<protein>
    <recommendedName>
        <fullName evidence="1">FHA domain-containing protein</fullName>
    </recommendedName>
</protein>
<accession>A0A6A6KAE4</accession>
<dbReference type="Pfam" id="PF00498">
    <property type="entry name" value="FHA"/>
    <property type="match status" value="1"/>
</dbReference>
<gene>
    <name evidence="2" type="ORF">GH714_008223</name>
</gene>
<comment type="caution">
    <text evidence="2">The sequence shown here is derived from an EMBL/GenBank/DDBJ whole genome shotgun (WGS) entry which is preliminary data.</text>
</comment>
<dbReference type="PANTHER" id="PTHR23308">
    <property type="entry name" value="NUCLEAR INHIBITOR OF PROTEIN PHOSPHATASE-1"/>
    <property type="match status" value="1"/>
</dbReference>
<keyword evidence="3" id="KW-1185">Reference proteome</keyword>
<dbReference type="AlphaFoldDB" id="A0A6A6KAE4"/>
<dbReference type="Gene3D" id="2.60.200.20">
    <property type="match status" value="1"/>
</dbReference>
<dbReference type="Proteomes" id="UP000467840">
    <property type="component" value="Chromosome 3"/>
</dbReference>
<dbReference type="EMBL" id="JAAGAX010000017">
    <property type="protein sequence ID" value="KAF2285812.1"/>
    <property type="molecule type" value="Genomic_DNA"/>
</dbReference>
<proteinExistence type="predicted"/>
<dbReference type="InterPro" id="IPR050923">
    <property type="entry name" value="Cell_Proc_Reg/RNA_Proc"/>
</dbReference>
<sequence>MTMGIGRLVASECRVRYRCQPCELQFESSLHLDESLVVGDFRRPDLLLQVAWGGEVICGYSESVCWPGGGVTLLFNEPPDARKPDIRWRLYVFKNGEVLNGVYALVLSVKQVEKEPDGTLSKQVGENLADLWPYLMDLGSTNKTFINDNPIEPQRYYELFEKDTIKFEDYWRYSEEFTRHYKMIRKMYYKICFGKREFAE</sequence>
<reference evidence="2 3" key="1">
    <citation type="journal article" date="2020" name="Mol. Plant">
        <title>The Chromosome-Based Rubber Tree Genome Provides New Insights into Spurge Genome Evolution and Rubber Biosynthesis.</title>
        <authorList>
            <person name="Liu J."/>
            <person name="Shi C."/>
            <person name="Shi C.C."/>
            <person name="Li W."/>
            <person name="Zhang Q.J."/>
            <person name="Zhang Y."/>
            <person name="Li K."/>
            <person name="Lu H.F."/>
            <person name="Shi C."/>
            <person name="Zhu S.T."/>
            <person name="Xiao Z.Y."/>
            <person name="Nan H."/>
            <person name="Yue Y."/>
            <person name="Zhu X.G."/>
            <person name="Wu Y."/>
            <person name="Hong X.N."/>
            <person name="Fan G.Y."/>
            <person name="Tong Y."/>
            <person name="Zhang D."/>
            <person name="Mao C.L."/>
            <person name="Liu Y.L."/>
            <person name="Hao S.J."/>
            <person name="Liu W.Q."/>
            <person name="Lv M.Q."/>
            <person name="Zhang H.B."/>
            <person name="Liu Y."/>
            <person name="Hu-Tang G.R."/>
            <person name="Wang J.P."/>
            <person name="Wang J.H."/>
            <person name="Sun Y.H."/>
            <person name="Ni S.B."/>
            <person name="Chen W.B."/>
            <person name="Zhang X.C."/>
            <person name="Jiao Y.N."/>
            <person name="Eichler E.E."/>
            <person name="Li G.H."/>
            <person name="Liu X."/>
            <person name="Gao L.Z."/>
        </authorList>
    </citation>
    <scope>NUCLEOTIDE SEQUENCE [LARGE SCALE GENOMIC DNA]</scope>
    <source>
        <strain evidence="3">cv. GT1</strain>
        <tissue evidence="2">Leaf</tissue>
    </source>
</reference>
<dbReference type="SUPFAM" id="SSF49879">
    <property type="entry name" value="SMAD/FHA domain"/>
    <property type="match status" value="1"/>
</dbReference>
<name>A0A6A6KAE4_HEVBR</name>
<evidence type="ECO:0000313" key="2">
    <source>
        <dbReference type="EMBL" id="KAF2285812.1"/>
    </source>
</evidence>
<dbReference type="InterPro" id="IPR000253">
    <property type="entry name" value="FHA_dom"/>
</dbReference>
<evidence type="ECO:0000313" key="3">
    <source>
        <dbReference type="Proteomes" id="UP000467840"/>
    </source>
</evidence>
<organism evidence="2 3">
    <name type="scientific">Hevea brasiliensis</name>
    <name type="common">Para rubber tree</name>
    <name type="synonym">Siphonia brasiliensis</name>
    <dbReference type="NCBI Taxonomy" id="3981"/>
    <lineage>
        <taxon>Eukaryota</taxon>
        <taxon>Viridiplantae</taxon>
        <taxon>Streptophyta</taxon>
        <taxon>Embryophyta</taxon>
        <taxon>Tracheophyta</taxon>
        <taxon>Spermatophyta</taxon>
        <taxon>Magnoliopsida</taxon>
        <taxon>eudicotyledons</taxon>
        <taxon>Gunneridae</taxon>
        <taxon>Pentapetalae</taxon>
        <taxon>rosids</taxon>
        <taxon>fabids</taxon>
        <taxon>Malpighiales</taxon>
        <taxon>Euphorbiaceae</taxon>
        <taxon>Crotonoideae</taxon>
        <taxon>Micrandreae</taxon>
        <taxon>Hevea</taxon>
    </lineage>
</organism>
<feature type="domain" description="FHA" evidence="1">
    <location>
        <begin position="134"/>
        <end position="167"/>
    </location>
</feature>
<dbReference type="InterPro" id="IPR008984">
    <property type="entry name" value="SMAD_FHA_dom_sf"/>
</dbReference>